<evidence type="ECO:0000256" key="4">
    <source>
        <dbReference type="ARBA" id="ARBA00022490"/>
    </source>
</evidence>
<protein>
    <recommendedName>
        <fullName evidence="3">tRNA threonylcarbamoyladenosine biosynthesis protein TsaE</fullName>
    </recommendedName>
    <alternativeName>
        <fullName evidence="10">t(6)A37 threonylcarbamoyladenosine biosynthesis protein TsaE</fullName>
    </alternativeName>
</protein>
<dbReference type="NCBIfam" id="TIGR00150">
    <property type="entry name" value="T6A_YjeE"/>
    <property type="match status" value="1"/>
</dbReference>
<evidence type="ECO:0000256" key="8">
    <source>
        <dbReference type="ARBA" id="ARBA00022840"/>
    </source>
</evidence>
<keyword evidence="4" id="KW-0963">Cytoplasm</keyword>
<proteinExistence type="inferred from homology"/>
<evidence type="ECO:0000256" key="3">
    <source>
        <dbReference type="ARBA" id="ARBA00019010"/>
    </source>
</evidence>
<comment type="similarity">
    <text evidence="2">Belongs to the TsaE family.</text>
</comment>
<evidence type="ECO:0000256" key="1">
    <source>
        <dbReference type="ARBA" id="ARBA00004496"/>
    </source>
</evidence>
<dbReference type="InterPro" id="IPR003442">
    <property type="entry name" value="T6A_TsaE"/>
</dbReference>
<dbReference type="Pfam" id="PF02367">
    <property type="entry name" value="TsaE"/>
    <property type="match status" value="1"/>
</dbReference>
<gene>
    <name evidence="11" type="ORF">MNB_SM-7-228</name>
</gene>
<dbReference type="PANTHER" id="PTHR33540:SF2">
    <property type="entry name" value="TRNA THREONYLCARBAMOYLADENOSINE BIOSYNTHESIS PROTEIN TSAE"/>
    <property type="match status" value="1"/>
</dbReference>
<evidence type="ECO:0000256" key="6">
    <source>
        <dbReference type="ARBA" id="ARBA00022723"/>
    </source>
</evidence>
<dbReference type="EMBL" id="FPHB01000008">
    <property type="protein sequence ID" value="SFV50018.1"/>
    <property type="molecule type" value="Genomic_DNA"/>
</dbReference>
<reference evidence="11" key="1">
    <citation type="submission" date="2016-10" db="EMBL/GenBank/DDBJ databases">
        <authorList>
            <person name="de Groot N.N."/>
        </authorList>
    </citation>
    <scope>NUCLEOTIDE SEQUENCE</scope>
</reference>
<evidence type="ECO:0000256" key="2">
    <source>
        <dbReference type="ARBA" id="ARBA00007599"/>
    </source>
</evidence>
<keyword evidence="7" id="KW-0547">Nucleotide-binding</keyword>
<dbReference type="GO" id="GO:0005524">
    <property type="term" value="F:ATP binding"/>
    <property type="evidence" value="ECO:0007669"/>
    <property type="project" value="UniProtKB-KW"/>
</dbReference>
<evidence type="ECO:0000256" key="9">
    <source>
        <dbReference type="ARBA" id="ARBA00022842"/>
    </source>
</evidence>
<accession>A0A1W1B986</accession>
<dbReference type="AlphaFoldDB" id="A0A1W1B986"/>
<evidence type="ECO:0000256" key="10">
    <source>
        <dbReference type="ARBA" id="ARBA00032441"/>
    </source>
</evidence>
<dbReference type="GO" id="GO:0005737">
    <property type="term" value="C:cytoplasm"/>
    <property type="evidence" value="ECO:0007669"/>
    <property type="project" value="UniProtKB-SubCell"/>
</dbReference>
<name>A0A1W1B986_9ZZZZ</name>
<dbReference type="Gene3D" id="3.40.50.300">
    <property type="entry name" value="P-loop containing nucleotide triphosphate hydrolases"/>
    <property type="match status" value="1"/>
</dbReference>
<keyword evidence="5" id="KW-0819">tRNA processing</keyword>
<evidence type="ECO:0000256" key="5">
    <source>
        <dbReference type="ARBA" id="ARBA00022694"/>
    </source>
</evidence>
<keyword evidence="8" id="KW-0067">ATP-binding</keyword>
<keyword evidence="6" id="KW-0479">Metal-binding</keyword>
<keyword evidence="9" id="KW-0460">Magnesium</keyword>
<dbReference type="GO" id="GO:0002949">
    <property type="term" value="P:tRNA threonylcarbamoyladenosine modification"/>
    <property type="evidence" value="ECO:0007669"/>
    <property type="project" value="InterPro"/>
</dbReference>
<dbReference type="PANTHER" id="PTHR33540">
    <property type="entry name" value="TRNA THREONYLCARBAMOYLADENOSINE BIOSYNTHESIS PROTEIN TSAE"/>
    <property type="match status" value="1"/>
</dbReference>
<dbReference type="SUPFAM" id="SSF52540">
    <property type="entry name" value="P-loop containing nucleoside triphosphate hydrolases"/>
    <property type="match status" value="1"/>
</dbReference>
<dbReference type="GO" id="GO:0046872">
    <property type="term" value="F:metal ion binding"/>
    <property type="evidence" value="ECO:0007669"/>
    <property type="project" value="UniProtKB-KW"/>
</dbReference>
<sequence>MKKRYELNEEQVDTLVEEFVKEFPKGVVLLKGDLAAGKTTLVKAFAKKFGITQDVTSPTFSLQHIYSDGLYHYDLYNKGLEHFLSLGMLEELEKDGLHFVEWGDKHLENLLIDAGIDVATIDINKIAFDKREYIVCIH</sequence>
<evidence type="ECO:0000256" key="7">
    <source>
        <dbReference type="ARBA" id="ARBA00022741"/>
    </source>
</evidence>
<organism evidence="11">
    <name type="scientific">hydrothermal vent metagenome</name>
    <dbReference type="NCBI Taxonomy" id="652676"/>
    <lineage>
        <taxon>unclassified sequences</taxon>
        <taxon>metagenomes</taxon>
        <taxon>ecological metagenomes</taxon>
    </lineage>
</organism>
<comment type="subcellular location">
    <subcellularLocation>
        <location evidence="1">Cytoplasm</location>
    </subcellularLocation>
</comment>
<evidence type="ECO:0000313" key="11">
    <source>
        <dbReference type="EMBL" id="SFV50018.1"/>
    </source>
</evidence>
<dbReference type="InterPro" id="IPR027417">
    <property type="entry name" value="P-loop_NTPase"/>
</dbReference>